<dbReference type="EMBL" id="CAFBQU010000019">
    <property type="protein sequence ID" value="CAB5065180.1"/>
    <property type="molecule type" value="Genomic_DNA"/>
</dbReference>
<name>A0A6J7QZB2_9ZZZZ</name>
<dbReference type="InterPro" id="IPR029044">
    <property type="entry name" value="Nucleotide-diphossugar_trans"/>
</dbReference>
<dbReference type="Pfam" id="PF17994">
    <property type="entry name" value="Glft2_N"/>
    <property type="match status" value="1"/>
</dbReference>
<dbReference type="Gene3D" id="3.90.550.60">
    <property type="match status" value="1"/>
</dbReference>
<dbReference type="EMBL" id="CAFBPN010000046">
    <property type="protein sequence ID" value="CAB5022295.1"/>
    <property type="molecule type" value="Genomic_DNA"/>
</dbReference>
<evidence type="ECO:0000313" key="3">
    <source>
        <dbReference type="EMBL" id="CAB5065180.1"/>
    </source>
</evidence>
<organism evidence="2">
    <name type="scientific">freshwater metagenome</name>
    <dbReference type="NCBI Taxonomy" id="449393"/>
    <lineage>
        <taxon>unclassified sequences</taxon>
        <taxon>metagenomes</taxon>
        <taxon>ecological metagenomes</taxon>
    </lineage>
</organism>
<protein>
    <submittedName>
        <fullName evidence="2">Unannotated protein</fullName>
    </submittedName>
</protein>
<dbReference type="InterPro" id="IPR040492">
    <property type="entry name" value="GlfT2_N"/>
</dbReference>
<proteinExistence type="predicted"/>
<feature type="domain" description="Galactofuranosyltransferase GlfT2 N-terminal" evidence="1">
    <location>
        <begin position="32"/>
        <end position="131"/>
    </location>
</feature>
<reference evidence="2" key="1">
    <citation type="submission" date="2020-05" db="EMBL/GenBank/DDBJ databases">
        <authorList>
            <person name="Chiriac C."/>
            <person name="Salcher M."/>
            <person name="Ghai R."/>
            <person name="Kavagutti S V."/>
        </authorList>
    </citation>
    <scope>NUCLEOTIDE SEQUENCE</scope>
</reference>
<dbReference type="SUPFAM" id="SSF53448">
    <property type="entry name" value="Nucleotide-diphospho-sugar transferases"/>
    <property type="match status" value="1"/>
</dbReference>
<sequence>MSSAAFPDVNLLQRILPARADTLEPPLYERIAGNVQSFDTYFGVFPAARWRRKSAVNALHAVLEVSGPCEIEVVAAKRLKESIVATHVAQSAGVVNMRVCDLQDTTVDSYYVSVRRSNDSGGRLVTGGWYAGAAPLREVRMNAVITTFNRQPYVLANVERMRQLITEVPSIEQSFRATIVDNGRNLEVPASTGMSPTLIPNPNLGGAGGFARGLIHARNDGWTTHVLFMDDDISLEVESLVRTIAMFRYATDDKLCIHGAMISEEIPWMQFEAGAHYAWRYTYPLRAVGREDDLRDRITVLADELEPKFEYTAWWYTAFPIAVGKENPVPVFVRGDDVAFGLMHTGEHSITMKGVAVWHADFALKNGPMTLYYETRNMLLVETLVYDQHKWYHTAYRTLSFGFRNIFSLRYASLEYMLKGLDHYLEGPDFWRNVDHAAMHDEVRVCPEEKAGPLNAELSAIQIPPGIPKPIRLIGFIAAVPLVGGYILPQWMRSKKMGVAPINSRAVGLATRRNSILHRHPRLDEGYVLVRDTPRFWRDMKALRVSLMRLRRDYPRLKREYRAYYPEMVSDEAWAKRFGVSIDDLRSSSAPAK</sequence>
<accession>A0A6J7QZB2</accession>
<dbReference type="AlphaFoldDB" id="A0A6J7QZB2"/>
<evidence type="ECO:0000259" key="1">
    <source>
        <dbReference type="Pfam" id="PF17994"/>
    </source>
</evidence>
<gene>
    <name evidence="2" type="ORF">UFOPK4098_00933</name>
    <name evidence="3" type="ORF">UFOPK4347_00875</name>
</gene>
<evidence type="ECO:0000313" key="2">
    <source>
        <dbReference type="EMBL" id="CAB5022295.1"/>
    </source>
</evidence>